<dbReference type="Proteomes" id="UP000314294">
    <property type="component" value="Unassembled WGS sequence"/>
</dbReference>
<dbReference type="EMBL" id="SRLO01000009">
    <property type="protein sequence ID" value="TNN87790.1"/>
    <property type="molecule type" value="Genomic_DNA"/>
</dbReference>
<comment type="caution">
    <text evidence="2">The sequence shown here is derived from an EMBL/GenBank/DDBJ whole genome shotgun (WGS) entry which is preliminary data.</text>
</comment>
<accession>A0A4Z2JCA2</accession>
<evidence type="ECO:0000256" key="1">
    <source>
        <dbReference type="SAM" id="MobiDB-lite"/>
    </source>
</evidence>
<protein>
    <submittedName>
        <fullName evidence="2">Uncharacterized protein</fullName>
    </submittedName>
</protein>
<reference evidence="2 3" key="1">
    <citation type="submission" date="2019-03" db="EMBL/GenBank/DDBJ databases">
        <title>First draft genome of Liparis tanakae, snailfish: a comprehensive survey of snailfish specific genes.</title>
        <authorList>
            <person name="Kim W."/>
            <person name="Song I."/>
            <person name="Jeong J.-H."/>
            <person name="Kim D."/>
            <person name="Kim S."/>
            <person name="Ryu S."/>
            <person name="Song J.Y."/>
            <person name="Lee S.K."/>
        </authorList>
    </citation>
    <scope>NUCLEOTIDE SEQUENCE [LARGE SCALE GENOMIC DNA]</scope>
    <source>
        <tissue evidence="2">Muscle</tissue>
    </source>
</reference>
<feature type="compositionally biased region" description="Low complexity" evidence="1">
    <location>
        <begin position="74"/>
        <end position="87"/>
    </location>
</feature>
<evidence type="ECO:0000313" key="2">
    <source>
        <dbReference type="EMBL" id="TNN87790.1"/>
    </source>
</evidence>
<evidence type="ECO:0000313" key="3">
    <source>
        <dbReference type="Proteomes" id="UP000314294"/>
    </source>
</evidence>
<feature type="region of interest" description="Disordered" evidence="1">
    <location>
        <begin position="74"/>
        <end position="95"/>
    </location>
</feature>
<keyword evidence="3" id="KW-1185">Reference proteome</keyword>
<sequence>MDKPPLFLNICSAFPGGGVAAAHALDSASKRTVNRTIQCPLVSFLGTIPVSRTRPFFSIFRAVHQSPLRLVTLNRSPSSNDSSSGCRDSNDQSAL</sequence>
<dbReference type="AlphaFoldDB" id="A0A4Z2JCA2"/>
<gene>
    <name evidence="2" type="ORF">EYF80_002137</name>
</gene>
<proteinExistence type="predicted"/>
<name>A0A4Z2JCA2_9TELE</name>
<organism evidence="2 3">
    <name type="scientific">Liparis tanakae</name>
    <name type="common">Tanaka's snailfish</name>
    <dbReference type="NCBI Taxonomy" id="230148"/>
    <lineage>
        <taxon>Eukaryota</taxon>
        <taxon>Metazoa</taxon>
        <taxon>Chordata</taxon>
        <taxon>Craniata</taxon>
        <taxon>Vertebrata</taxon>
        <taxon>Euteleostomi</taxon>
        <taxon>Actinopterygii</taxon>
        <taxon>Neopterygii</taxon>
        <taxon>Teleostei</taxon>
        <taxon>Neoteleostei</taxon>
        <taxon>Acanthomorphata</taxon>
        <taxon>Eupercaria</taxon>
        <taxon>Perciformes</taxon>
        <taxon>Cottioidei</taxon>
        <taxon>Cottales</taxon>
        <taxon>Liparidae</taxon>
        <taxon>Liparis</taxon>
    </lineage>
</organism>